<gene>
    <name evidence="2" type="ORF">LMJ30_02340</name>
</gene>
<evidence type="ECO:0000313" key="2">
    <source>
        <dbReference type="EMBL" id="MCC6069797.1"/>
    </source>
</evidence>
<dbReference type="RefSeq" id="WP_229430729.1">
    <property type="nucleotide sequence ID" value="NZ_JAJHPV010000004.1"/>
</dbReference>
<keyword evidence="3" id="KW-1185">Reference proteome</keyword>
<comment type="caution">
    <text evidence="2">The sequence shown here is derived from an EMBL/GenBank/DDBJ whole genome shotgun (WGS) entry which is preliminary data.</text>
</comment>
<keyword evidence="1" id="KW-0472">Membrane</keyword>
<dbReference type="EMBL" id="JAJHPV010000004">
    <property type="protein sequence ID" value="MCC6069797.1"/>
    <property type="molecule type" value="Genomic_DNA"/>
</dbReference>
<protein>
    <submittedName>
        <fullName evidence="2">Uncharacterized protein</fullName>
    </submittedName>
</protein>
<feature type="transmembrane region" description="Helical" evidence="1">
    <location>
        <begin position="5"/>
        <end position="21"/>
    </location>
</feature>
<sequence length="56" mass="6068">MKRPHLIAALCFAIAGLFYLAGLSNDYLVGFLVLGVGFEIAAWANVARASREKRAD</sequence>
<feature type="transmembrane region" description="Helical" evidence="1">
    <location>
        <begin position="27"/>
        <end position="46"/>
    </location>
</feature>
<reference evidence="2 3" key="1">
    <citation type="submission" date="2021-11" db="EMBL/GenBank/DDBJ databases">
        <authorList>
            <person name="Huq M.A."/>
        </authorList>
    </citation>
    <scope>NUCLEOTIDE SEQUENCE [LARGE SCALE GENOMIC DNA]</scope>
    <source>
        <strain evidence="2 3">MAHUQ-52</strain>
    </source>
</reference>
<name>A0ABS8IMK6_9BURK</name>
<evidence type="ECO:0000256" key="1">
    <source>
        <dbReference type="SAM" id="Phobius"/>
    </source>
</evidence>
<keyword evidence="1" id="KW-1133">Transmembrane helix</keyword>
<keyword evidence="1" id="KW-0812">Transmembrane</keyword>
<evidence type="ECO:0000313" key="3">
    <source>
        <dbReference type="Proteomes" id="UP001198701"/>
    </source>
</evidence>
<dbReference type="Proteomes" id="UP001198701">
    <property type="component" value="Unassembled WGS sequence"/>
</dbReference>
<accession>A0ABS8IMK6</accession>
<organism evidence="2 3">
    <name type="scientific">Massilia agrisoli</name>
    <dbReference type="NCBI Taxonomy" id="2892444"/>
    <lineage>
        <taxon>Bacteria</taxon>
        <taxon>Pseudomonadati</taxon>
        <taxon>Pseudomonadota</taxon>
        <taxon>Betaproteobacteria</taxon>
        <taxon>Burkholderiales</taxon>
        <taxon>Oxalobacteraceae</taxon>
        <taxon>Telluria group</taxon>
        <taxon>Massilia</taxon>
    </lineage>
</organism>
<proteinExistence type="predicted"/>